<reference evidence="1" key="1">
    <citation type="submission" date="2022-07" db="EMBL/GenBank/DDBJ databases">
        <title>Genome Sequence of Leucocoprinus birnbaumii.</title>
        <authorList>
            <person name="Buettner E."/>
        </authorList>
    </citation>
    <scope>NUCLEOTIDE SEQUENCE</scope>
    <source>
        <strain evidence="1">VT141</strain>
    </source>
</reference>
<evidence type="ECO:0008006" key="3">
    <source>
        <dbReference type="Google" id="ProtNLM"/>
    </source>
</evidence>
<protein>
    <recommendedName>
        <fullName evidence="3">Protein kinase domain-containing protein</fullName>
    </recommendedName>
</protein>
<evidence type="ECO:0000313" key="1">
    <source>
        <dbReference type="EMBL" id="KAJ3566405.1"/>
    </source>
</evidence>
<dbReference type="Proteomes" id="UP001213000">
    <property type="component" value="Unassembled WGS sequence"/>
</dbReference>
<evidence type="ECO:0000313" key="2">
    <source>
        <dbReference type="Proteomes" id="UP001213000"/>
    </source>
</evidence>
<dbReference type="EMBL" id="JANIEX010000490">
    <property type="protein sequence ID" value="KAJ3566405.1"/>
    <property type="molecule type" value="Genomic_DNA"/>
</dbReference>
<keyword evidence="2" id="KW-1185">Reference proteome</keyword>
<organism evidence="1 2">
    <name type="scientific">Leucocoprinus birnbaumii</name>
    <dbReference type="NCBI Taxonomy" id="56174"/>
    <lineage>
        <taxon>Eukaryota</taxon>
        <taxon>Fungi</taxon>
        <taxon>Dikarya</taxon>
        <taxon>Basidiomycota</taxon>
        <taxon>Agaricomycotina</taxon>
        <taxon>Agaricomycetes</taxon>
        <taxon>Agaricomycetidae</taxon>
        <taxon>Agaricales</taxon>
        <taxon>Agaricineae</taxon>
        <taxon>Agaricaceae</taxon>
        <taxon>Leucocoprinus</taxon>
    </lineage>
</organism>
<proteinExistence type="predicted"/>
<gene>
    <name evidence="1" type="ORF">NP233_g7029</name>
</gene>
<sequence>MSSLRGLRPMPHLDETYYPGATLDLYAWQQPAAPISTKPKYNYTDGPLISTNVSERYNKSIAERVSLPPTTPSVSIILEKRMDSSTHRVPHVWASRVHAGATIYPSHLVAKIYDPVFFDDDETRYDDPFHLRDLCISCEVESYRRLEPLYGTQVPQFYGYFAAMVPDQDSRTVFVLLLEEVPGRDIRTIVPPDDAKKVCPKHKEAIIDAALRLFFDVRACGVSQVDMTTRNIILRPQKHVSLSAPGTRFCDTEECLLALDVDCDDLNMVMVDFEMVDFKEPDPSFSERAEQRKLIEQVKPRYLRRWLLGGSY</sequence>
<name>A0AAD5YT59_9AGAR</name>
<accession>A0AAD5YT59</accession>
<dbReference type="AlphaFoldDB" id="A0AAD5YT59"/>
<comment type="caution">
    <text evidence="1">The sequence shown here is derived from an EMBL/GenBank/DDBJ whole genome shotgun (WGS) entry which is preliminary data.</text>
</comment>